<dbReference type="AlphaFoldDB" id="A0A0B6ZP16"/>
<name>A0A0B6ZP16_9EUPU</name>
<sequence>LFNNSGKHHLEDITFNEDSQSFSFGSQTSEKDTDGECDVYVSDTDKIDSPMTCGNSLLNSGSSSEHPTTHHIFGTLNEQKEECSKFSCSNISCEIPFTETIPSTNPTSSAITGSKQFTEIFSIPNKKSSEQMTQ</sequence>
<protein>
    <submittedName>
        <fullName evidence="1">Uncharacterized protein</fullName>
    </submittedName>
</protein>
<evidence type="ECO:0000313" key="1">
    <source>
        <dbReference type="EMBL" id="CEK70132.1"/>
    </source>
</evidence>
<dbReference type="EMBL" id="HACG01023267">
    <property type="protein sequence ID" value="CEK70132.1"/>
    <property type="molecule type" value="Transcribed_RNA"/>
</dbReference>
<feature type="non-terminal residue" evidence="1">
    <location>
        <position position="1"/>
    </location>
</feature>
<accession>A0A0B6ZP16</accession>
<proteinExistence type="predicted"/>
<organism evidence="1">
    <name type="scientific">Arion vulgaris</name>
    <dbReference type="NCBI Taxonomy" id="1028688"/>
    <lineage>
        <taxon>Eukaryota</taxon>
        <taxon>Metazoa</taxon>
        <taxon>Spiralia</taxon>
        <taxon>Lophotrochozoa</taxon>
        <taxon>Mollusca</taxon>
        <taxon>Gastropoda</taxon>
        <taxon>Heterobranchia</taxon>
        <taxon>Euthyneura</taxon>
        <taxon>Panpulmonata</taxon>
        <taxon>Eupulmonata</taxon>
        <taxon>Stylommatophora</taxon>
        <taxon>Helicina</taxon>
        <taxon>Arionoidea</taxon>
        <taxon>Arionidae</taxon>
        <taxon>Arion</taxon>
    </lineage>
</organism>
<reference evidence="1" key="1">
    <citation type="submission" date="2014-12" db="EMBL/GenBank/DDBJ databases">
        <title>Insight into the proteome of Arion vulgaris.</title>
        <authorList>
            <person name="Aradska J."/>
            <person name="Bulat T."/>
            <person name="Smidak R."/>
            <person name="Sarate P."/>
            <person name="Gangsoo J."/>
            <person name="Sialana F."/>
            <person name="Bilban M."/>
            <person name="Lubec G."/>
        </authorList>
    </citation>
    <scope>NUCLEOTIDE SEQUENCE</scope>
    <source>
        <tissue evidence="1">Skin</tissue>
    </source>
</reference>
<feature type="non-terminal residue" evidence="1">
    <location>
        <position position="134"/>
    </location>
</feature>
<gene>
    <name evidence="1" type="primary">ORF72949</name>
</gene>